<feature type="region of interest" description="Disordered" evidence="1">
    <location>
        <begin position="1"/>
        <end position="40"/>
    </location>
</feature>
<reference evidence="2" key="4">
    <citation type="submission" date="2025-08" db="UniProtKB">
        <authorList>
            <consortium name="Ensembl"/>
        </authorList>
    </citation>
    <scope>IDENTIFICATION</scope>
</reference>
<dbReference type="HGNC" id="HGNC:2854">
    <property type="gene designation" value="DGKH"/>
</dbReference>
<organism evidence="2 3">
    <name type="scientific">Homo sapiens</name>
    <name type="common">Human</name>
    <dbReference type="NCBI Taxonomy" id="9606"/>
    <lineage>
        <taxon>Eukaryota</taxon>
        <taxon>Metazoa</taxon>
        <taxon>Chordata</taxon>
        <taxon>Craniata</taxon>
        <taxon>Vertebrata</taxon>
        <taxon>Euteleostomi</taxon>
        <taxon>Mammalia</taxon>
        <taxon>Eutheria</taxon>
        <taxon>Euarchontoglires</taxon>
        <taxon>Primates</taxon>
        <taxon>Haplorrhini</taxon>
        <taxon>Catarrhini</taxon>
        <taxon>Hominidae</taxon>
        <taxon>Homo</taxon>
    </lineage>
</organism>
<evidence type="ECO:0000313" key="2">
    <source>
        <dbReference type="Ensembl" id="ENSP00000482250.1"/>
    </source>
</evidence>
<evidence type="ECO:0000313" key="3">
    <source>
        <dbReference type="Proteomes" id="UP000005640"/>
    </source>
</evidence>
<dbReference type="ExpressionAtlas" id="A0A087WZ02">
    <property type="expression patterns" value="baseline and differential"/>
</dbReference>
<reference evidence="2 3" key="3">
    <citation type="journal article" date="2004" name="Nature">
        <title>Finishing the euchromatic sequence of the human genome.</title>
        <authorList>
            <consortium name="International Human Genome Sequencing Consortium"/>
        </authorList>
    </citation>
    <scope>NUCLEOTIDE SEQUENCE [LARGE SCALE GENOMIC DNA]</scope>
</reference>
<feature type="compositionally biased region" description="Low complexity" evidence="1">
    <location>
        <begin position="1"/>
        <end position="17"/>
    </location>
</feature>
<dbReference type="EMBL" id="AL157932">
    <property type="status" value="NOT_ANNOTATED_CDS"/>
    <property type="molecule type" value="Genomic_DNA"/>
</dbReference>
<dbReference type="Antibodypedia" id="23454">
    <property type="antibodies" value="125 antibodies from 26 providers"/>
</dbReference>
<protein>
    <submittedName>
        <fullName evidence="2">Diacylglycerol kinase eta</fullName>
    </submittedName>
</protein>
<dbReference type="EMBL" id="AL139328">
    <property type="status" value="NOT_ANNOTATED_CDS"/>
    <property type="molecule type" value="Genomic_DNA"/>
</dbReference>
<dbReference type="HOGENOM" id="CLU_2909959_0_0_1"/>
<dbReference type="AlphaFoldDB" id="A0A087WZ02"/>
<dbReference type="EMBL" id="AL136527">
    <property type="status" value="NOT_ANNOTATED_CDS"/>
    <property type="molecule type" value="Genomic_DNA"/>
</dbReference>
<feature type="non-terminal residue" evidence="2">
    <location>
        <position position="1"/>
    </location>
</feature>
<reference evidence="2 3" key="2">
    <citation type="journal article" date="2004" name="Nature">
        <title>The DNA sequence and analysis of human chromosome 13.</title>
        <authorList>
            <person name="Dunham A."/>
            <person name="Matthews L.H."/>
            <person name="Burton J."/>
            <person name="Ashurst J.L."/>
            <person name="Howe K.L."/>
            <person name="Ashcroft K.J."/>
            <person name="Beare D.M."/>
            <person name="Burford D.C."/>
            <person name="Hunt S.E."/>
            <person name="Griffiths-Jones S."/>
            <person name="Jones M.C."/>
            <person name="Keenan S.J."/>
            <person name="Oliver K."/>
            <person name="Scott C.E."/>
            <person name="Ainscough R."/>
            <person name="Almeida J.P."/>
            <person name="Ambrose K.D."/>
            <person name="Andrews D.T."/>
            <person name="Ashwell R.I."/>
            <person name="Babbage A.K."/>
            <person name="Bagguley C.L."/>
            <person name="Bailey J."/>
            <person name="Bannerjee R."/>
            <person name="Barlow K.F."/>
            <person name="Bates K."/>
            <person name="Beasley H."/>
            <person name="Bird C.P."/>
            <person name="Bray-Allen S."/>
            <person name="Brown A.J."/>
            <person name="Brown J.Y."/>
            <person name="Burrill W."/>
            <person name="Carder C."/>
            <person name="Carter N.P."/>
            <person name="Chapman J.C."/>
            <person name="Clamp M.E."/>
            <person name="Clark S.Y."/>
            <person name="Clarke G."/>
            <person name="Clee C.M."/>
            <person name="Clegg S.C."/>
            <person name="Cobley V."/>
            <person name="Collins J.E."/>
            <person name="Corby N."/>
            <person name="Coville G.J."/>
            <person name="Deloukas P."/>
            <person name="Dhami P."/>
            <person name="Dunham I."/>
            <person name="Dunn M."/>
            <person name="Earthrowl M.E."/>
            <person name="Ellington A.G."/>
            <person name="Faulkner L."/>
            <person name="Frankish A.G."/>
            <person name="Frankland J."/>
            <person name="French L."/>
            <person name="Garner P."/>
            <person name="Garnett J."/>
            <person name="Gilbert J.G."/>
            <person name="Gilson C.J."/>
            <person name="Ghori J."/>
            <person name="Grafham D.V."/>
            <person name="Gribble S.M."/>
            <person name="Griffiths C."/>
            <person name="Hall R.E."/>
            <person name="Hammond S."/>
            <person name="Harley J.L."/>
            <person name="Hart E.A."/>
            <person name="Heath P.D."/>
            <person name="Howden P.J."/>
            <person name="Huckle E.J."/>
            <person name="Hunt P.J."/>
            <person name="Hunt A.R."/>
            <person name="Johnson C."/>
            <person name="Johnson D."/>
            <person name="Kay M."/>
            <person name="Kimberley A.M."/>
            <person name="King A."/>
            <person name="Laird G.K."/>
            <person name="Langford C.J."/>
            <person name="Lawlor S."/>
            <person name="Leongamornlert D.A."/>
            <person name="Lloyd D.M."/>
            <person name="Lloyd C."/>
            <person name="Loveland J.E."/>
            <person name="Lovell J."/>
            <person name="Martin S."/>
            <person name="Mashreghi-Mohammadi M."/>
            <person name="McLaren S.J."/>
            <person name="McMurray A."/>
            <person name="Milne S."/>
            <person name="Moore M.J."/>
            <person name="Nickerson T."/>
            <person name="Palmer S.A."/>
            <person name="Pearce A.V."/>
            <person name="Peck A.I."/>
            <person name="Pelan S."/>
            <person name="Phillimore B."/>
            <person name="Porter K.M."/>
            <person name="Rice C.M."/>
            <person name="Searle S."/>
            <person name="Sehra H.K."/>
            <person name="Shownkeen R."/>
            <person name="Skuce C.D."/>
            <person name="Smith M."/>
            <person name="Steward C.A."/>
            <person name="Sycamore N."/>
            <person name="Tester J."/>
            <person name="Thomas D.W."/>
            <person name="Tracey A."/>
            <person name="Tromans A."/>
            <person name="Tubby B."/>
            <person name="Wall M."/>
            <person name="Wallis J.M."/>
            <person name="West A.P."/>
            <person name="Whitehead S.L."/>
            <person name="Willey D.L."/>
            <person name="Wilming L."/>
            <person name="Wray P.W."/>
            <person name="Wright M.W."/>
            <person name="Young L."/>
            <person name="Coulson A."/>
            <person name="Durbin R."/>
            <person name="Hubbard T."/>
            <person name="Sulston J.E."/>
            <person name="Beck S."/>
            <person name="Bentley D.R."/>
            <person name="Rogers J."/>
            <person name="Ross M.T."/>
        </authorList>
    </citation>
    <scope>NUCLEOTIDE SEQUENCE [LARGE SCALE GENOMIC DNA]</scope>
</reference>
<dbReference type="OpenTargets" id="ENSG00000102780"/>
<evidence type="ECO:0007829" key="4">
    <source>
        <dbReference type="PeptideAtlas" id="A0A087WZ02"/>
    </source>
</evidence>
<gene>
    <name evidence="2" type="primary">DGKH</name>
</gene>
<proteinExistence type="evidence at protein level"/>
<reference evidence="2" key="5">
    <citation type="submission" date="2025-09" db="UniProtKB">
        <authorList>
            <consortium name="Ensembl"/>
        </authorList>
    </citation>
    <scope>IDENTIFICATION</scope>
</reference>
<dbReference type="VEuPathDB" id="HostDB:ENSG00000102780"/>
<dbReference type="MassIVE" id="A0A087WZ02"/>
<sequence>AAAGAGAAVTSAAASAGPGEDSSDSEAEQEGPQKLIRKVSTSGQIRTKGFIMLARLVTSELK</sequence>
<evidence type="ECO:0007829" key="5">
    <source>
        <dbReference type="ProteomicsDB" id="A0A087WZ02"/>
    </source>
</evidence>
<dbReference type="ChiTaRS" id="DGKH">
    <property type="organism name" value="human"/>
</dbReference>
<evidence type="ECO:0000256" key="1">
    <source>
        <dbReference type="SAM" id="MobiDB-lite"/>
    </source>
</evidence>
<keyword evidence="3" id="KW-1185">Reference proteome</keyword>
<dbReference type="Proteomes" id="UP000005640">
    <property type="component" value="Chromosome 13"/>
</dbReference>
<dbReference type="Ensembl" id="ENST00000611224.1">
    <property type="protein sequence ID" value="ENSP00000482250.1"/>
    <property type="gene ID" value="ENSG00000102780.17"/>
</dbReference>
<name>A0A087WZ02_HUMAN</name>
<dbReference type="GeneTree" id="ENSGT00940000158106"/>
<dbReference type="Bgee" id="ENSG00000102780">
    <property type="expression patterns" value="Expressed in dorsal root ganglion and 176 other cell types or tissues"/>
</dbReference>
<keyword evidence="4 5" id="KW-1267">Proteomics identification</keyword>
<dbReference type="UCSC" id="uc058wqq.1">
    <property type="organism name" value="human"/>
</dbReference>
<accession>A0A087WZ02</accession>
<dbReference type="OrthoDB" id="196165at2759"/>
<dbReference type="Ensembl" id="ENST00000611224.1">
    <property type="protein sequence ID" value="ENSP00000482250.1"/>
    <property type="gene ID" value="ENSG00000102780.18"/>
</dbReference>
<reference evidence="2 3" key="1">
    <citation type="journal article" date="2001" name="Nature">
        <title>Initial sequencing and analysis of the human genome.</title>
        <authorList>
            <consortium name="International Human Genome Sequencing Consortium"/>
            <person name="Lander E.S."/>
            <person name="Linton L.M."/>
            <person name="Birren B."/>
            <person name="Nusbaum C."/>
            <person name="Zody M.C."/>
            <person name="Baldwin J."/>
            <person name="Devon K."/>
            <person name="Dewar K."/>
            <person name="Doyle M."/>
            <person name="FitzHugh W."/>
            <person name="Funke R."/>
            <person name="Gage D."/>
            <person name="Harris K."/>
            <person name="Heaford A."/>
            <person name="Howland J."/>
            <person name="Kann L."/>
            <person name="Lehoczky J."/>
            <person name="LeVine R."/>
            <person name="McEwan P."/>
            <person name="McKernan K."/>
            <person name="Meldrim J."/>
            <person name="Mesirov J.P."/>
            <person name="Miranda C."/>
            <person name="Morris W."/>
            <person name="Naylor J."/>
            <person name="Raymond C."/>
            <person name="Rosetti M."/>
            <person name="Santos R."/>
            <person name="Sheridan A."/>
            <person name="Sougnez C."/>
            <person name="Stange-Thomann N."/>
            <person name="Stojanovic N."/>
            <person name="Subramanian A."/>
            <person name="Wyman D."/>
            <person name="Rogers J."/>
            <person name="Sulston J."/>
            <person name="Ainscough R."/>
            <person name="Beck S."/>
            <person name="Bentley D."/>
            <person name="Burton J."/>
            <person name="Clee C."/>
            <person name="Carter N."/>
            <person name="Coulson A."/>
            <person name="Deadman R."/>
            <person name="Deloukas P."/>
            <person name="Dunham A."/>
            <person name="Dunham I."/>
            <person name="Durbin R."/>
            <person name="French L."/>
            <person name="Grafham D."/>
            <person name="Gregory S."/>
            <person name="Hubbard T."/>
            <person name="Humphray S."/>
            <person name="Hunt A."/>
            <person name="Jones M."/>
            <person name="Lloyd C."/>
            <person name="McMurray A."/>
            <person name="Matthews L."/>
            <person name="Mercer S."/>
            <person name="Milne S."/>
            <person name="Mullikin J.C."/>
            <person name="Mungall A."/>
            <person name="Plumb R."/>
            <person name="Ross M."/>
            <person name="Shownkeen R."/>
            <person name="Sims S."/>
            <person name="Waterston R.H."/>
            <person name="Wilson R.K."/>
            <person name="Hillier L.W."/>
            <person name="McPherson J.D."/>
            <person name="Marra M.A."/>
            <person name="Mardis E.R."/>
            <person name="Fulton L.A."/>
            <person name="Chinwalla A.T."/>
            <person name="Pepin K.H."/>
            <person name="Gish W.R."/>
            <person name="Chissoe S.L."/>
            <person name="Wendl M.C."/>
            <person name="Delehaunty K.D."/>
            <person name="Miner T.L."/>
            <person name="Delehaunty A."/>
            <person name="Kramer J.B."/>
            <person name="Cook L.L."/>
            <person name="Fulton R.S."/>
            <person name="Johnson D.L."/>
            <person name="Minx P.J."/>
            <person name="Clifton S.W."/>
            <person name="Hawkins T."/>
            <person name="Branscomb E."/>
            <person name="Predki P."/>
            <person name="Richardson P."/>
            <person name="Wenning S."/>
            <person name="Slezak T."/>
            <person name="Doggett N."/>
            <person name="Cheng J.F."/>
            <person name="Olsen A."/>
            <person name="Lucas S."/>
            <person name="Elkin C."/>
            <person name="Uberbacher E."/>
            <person name="Frazier M."/>
            <person name="Gibbs R.A."/>
            <person name="Muzny D.M."/>
            <person name="Scherer S.E."/>
            <person name="Bouck J.B."/>
            <person name="Sodergren E.J."/>
            <person name="Worley K.C."/>
            <person name="Rives C.M."/>
            <person name="Gorrell J.H."/>
            <person name="Metzker M.L."/>
            <person name="Naylor S.L."/>
            <person name="Kucherlapati R.S."/>
            <person name="Nelson D.L."/>
            <person name="Weinstock G.M."/>
            <person name="Sakaki Y."/>
            <person name="Fujiyama A."/>
            <person name="Hattori M."/>
            <person name="Yada T."/>
            <person name="Toyoda A."/>
            <person name="Itoh T."/>
            <person name="Kawagoe C."/>
            <person name="Watanabe H."/>
            <person name="Totoki Y."/>
            <person name="Taylor T."/>
            <person name="Weissenbach J."/>
            <person name="Heilig R."/>
            <person name="Saurin W."/>
            <person name="Artiguenave F."/>
            <person name="Brottier P."/>
            <person name="Bruls T."/>
            <person name="Pelletier E."/>
            <person name="Robert C."/>
            <person name="Wincker P."/>
            <person name="Smith D.R."/>
            <person name="Doucette-Stamm L."/>
            <person name="Rubenfield M."/>
            <person name="Weinstock K."/>
            <person name="Lee H.M."/>
            <person name="Dubois J."/>
            <person name="Rosenthal A."/>
            <person name="Platzer M."/>
            <person name="Nyakatura G."/>
            <person name="Taudien S."/>
            <person name="Rump A."/>
            <person name="Yang H."/>
            <person name="Yu J."/>
            <person name="Wang J."/>
            <person name="Huang G."/>
            <person name="Gu J."/>
            <person name="Hood L."/>
            <person name="Rowen L."/>
            <person name="Madan A."/>
            <person name="Qin S."/>
            <person name="Davis R.W."/>
            <person name="Federspiel N.A."/>
            <person name="Abola A.P."/>
            <person name="Proctor M.J."/>
            <person name="Myers R.M."/>
            <person name="Schmutz J."/>
            <person name="Dickson M."/>
            <person name="Grimwood J."/>
            <person name="Cox D.R."/>
            <person name="Olson M.V."/>
            <person name="Kaul R."/>
            <person name="Raymond C."/>
            <person name="Shimizu N."/>
            <person name="Kawasaki K."/>
            <person name="Minoshima S."/>
            <person name="Evans G.A."/>
            <person name="Athanasiou M."/>
            <person name="Schultz R."/>
            <person name="Roe B.A."/>
            <person name="Chen F."/>
            <person name="Pan H."/>
            <person name="Ramser J."/>
            <person name="Lehrach H."/>
            <person name="Reinhardt R."/>
            <person name="McCombie W.R."/>
            <person name="de la Bastide M."/>
            <person name="Dedhia N."/>
            <person name="Blocker H."/>
            <person name="Hornischer K."/>
            <person name="Nordsiek G."/>
            <person name="Agarwala R."/>
            <person name="Aravind L."/>
            <person name="Bailey J.A."/>
            <person name="Bateman A."/>
            <person name="Batzoglou S."/>
            <person name="Birney E."/>
            <person name="Bork P."/>
            <person name="Brown D.G."/>
            <person name="Burge C.B."/>
            <person name="Cerutti L."/>
            <person name="Chen H.C."/>
            <person name="Church D."/>
            <person name="Clamp M."/>
            <person name="Copley R.R."/>
            <person name="Doerks T."/>
            <person name="Eddy S.R."/>
            <person name="Eichler E.E."/>
            <person name="Furey T.S."/>
            <person name="Galagan J."/>
            <person name="Gilbert J.G."/>
            <person name="Harmon C."/>
            <person name="Hayashizaki Y."/>
            <person name="Haussler D."/>
            <person name="Hermjakob H."/>
            <person name="Hokamp K."/>
            <person name="Jang W."/>
            <person name="Johnson L.S."/>
            <person name="Jones T.A."/>
            <person name="Kasif S."/>
            <person name="Kaspryzk A."/>
            <person name="Kennedy S."/>
            <person name="Kent W.J."/>
            <person name="Kitts P."/>
            <person name="Koonin E.V."/>
            <person name="Korf I."/>
            <person name="Kulp D."/>
            <person name="Lancet D."/>
            <person name="Lowe T.M."/>
            <person name="McLysaght A."/>
            <person name="Mikkelsen T."/>
            <person name="Moran J.V."/>
            <person name="Mulder N."/>
            <person name="Pollara V.J."/>
            <person name="Ponting C.P."/>
            <person name="Schuler G."/>
            <person name="Schultz J."/>
            <person name="Slater G."/>
            <person name="Smit A.F."/>
            <person name="Stupka E."/>
            <person name="Szustakowski J."/>
            <person name="Thierry-Mieg D."/>
            <person name="Thierry-Mieg J."/>
            <person name="Wagner L."/>
            <person name="Wallis J."/>
            <person name="Wheeler R."/>
            <person name="Williams A."/>
            <person name="Wolf Y.I."/>
            <person name="Wolfe K.H."/>
            <person name="Yang S.P."/>
            <person name="Yeh R.F."/>
            <person name="Collins F."/>
            <person name="Guyer M.S."/>
            <person name="Peterson J."/>
            <person name="Felsenfeld A."/>
            <person name="Wetterstrand K.A."/>
            <person name="Patrinos A."/>
            <person name="Morgan M.J."/>
            <person name="de Jong P."/>
            <person name="Catanese J.J."/>
            <person name="Osoegawa K."/>
            <person name="Shizuya H."/>
            <person name="Choi S."/>
            <person name="Chen Y.J."/>
        </authorList>
    </citation>
    <scope>NUCLEOTIDE SEQUENCE [LARGE SCALE GENOMIC DNA]</scope>
</reference>